<evidence type="ECO:0000259" key="9">
    <source>
        <dbReference type="PROSITE" id="PS50949"/>
    </source>
</evidence>
<dbReference type="InterPro" id="IPR015421">
    <property type="entry name" value="PyrdxlP-dep_Trfase_major"/>
</dbReference>
<dbReference type="GO" id="GO:0003677">
    <property type="term" value="F:DNA binding"/>
    <property type="evidence" value="ECO:0007669"/>
    <property type="project" value="UniProtKB-KW"/>
</dbReference>
<dbReference type="InterPro" id="IPR036390">
    <property type="entry name" value="WH_DNA-bd_sf"/>
</dbReference>
<feature type="domain" description="HTH gntR-type" evidence="9">
    <location>
        <begin position="2"/>
        <end position="70"/>
    </location>
</feature>
<dbReference type="SMART" id="SM00345">
    <property type="entry name" value="HTH_GNTR"/>
    <property type="match status" value="1"/>
</dbReference>
<comment type="similarity">
    <text evidence="1">In the C-terminal section; belongs to the class-I pyridoxal-phosphate-dependent aminotransferase family.</text>
</comment>
<dbReference type="CDD" id="cd07377">
    <property type="entry name" value="WHTH_GntR"/>
    <property type="match status" value="1"/>
</dbReference>
<dbReference type="CDD" id="cd00609">
    <property type="entry name" value="AAT_like"/>
    <property type="match status" value="1"/>
</dbReference>
<dbReference type="AlphaFoldDB" id="A0A3B1AAV4"/>
<keyword evidence="2 10" id="KW-0032">Aminotransferase</keyword>
<organism evidence="10">
    <name type="scientific">hydrothermal vent metagenome</name>
    <dbReference type="NCBI Taxonomy" id="652676"/>
    <lineage>
        <taxon>unclassified sequences</taxon>
        <taxon>metagenomes</taxon>
        <taxon>ecological metagenomes</taxon>
    </lineage>
</organism>
<evidence type="ECO:0000256" key="6">
    <source>
        <dbReference type="ARBA" id="ARBA00023125"/>
    </source>
</evidence>
<evidence type="ECO:0000256" key="8">
    <source>
        <dbReference type="SAM" id="MobiDB-lite"/>
    </source>
</evidence>
<dbReference type="GO" id="GO:0003700">
    <property type="term" value="F:DNA-binding transcription factor activity"/>
    <property type="evidence" value="ECO:0007669"/>
    <property type="project" value="InterPro"/>
</dbReference>
<dbReference type="PROSITE" id="PS50949">
    <property type="entry name" value="HTH_GNTR"/>
    <property type="match status" value="1"/>
</dbReference>
<dbReference type="SUPFAM" id="SSF46785">
    <property type="entry name" value="Winged helix' DNA-binding domain"/>
    <property type="match status" value="1"/>
</dbReference>
<proteinExistence type="inferred from homology"/>
<dbReference type="PANTHER" id="PTHR46577">
    <property type="entry name" value="HTH-TYPE TRANSCRIPTIONAL REGULATORY PROTEIN GABR"/>
    <property type="match status" value="1"/>
</dbReference>
<evidence type="ECO:0000256" key="2">
    <source>
        <dbReference type="ARBA" id="ARBA00022576"/>
    </source>
</evidence>
<evidence type="ECO:0000313" key="10">
    <source>
        <dbReference type="EMBL" id="VAX02849.1"/>
    </source>
</evidence>
<dbReference type="InterPro" id="IPR000524">
    <property type="entry name" value="Tscrpt_reg_HTH_GntR"/>
</dbReference>
<dbReference type="InterPro" id="IPR015422">
    <property type="entry name" value="PyrdxlP-dep_Trfase_small"/>
</dbReference>
<gene>
    <name evidence="10" type="ORF">MNBD_GAMMA19-1383</name>
</gene>
<keyword evidence="5" id="KW-0805">Transcription regulation</keyword>
<keyword evidence="6 10" id="KW-0238">DNA-binding</keyword>
<evidence type="ECO:0000256" key="3">
    <source>
        <dbReference type="ARBA" id="ARBA00022679"/>
    </source>
</evidence>
<keyword evidence="3 10" id="KW-0808">Transferase</keyword>
<dbReference type="EMBL" id="UOFV01000351">
    <property type="protein sequence ID" value="VAX02849.1"/>
    <property type="molecule type" value="Genomic_DNA"/>
</dbReference>
<evidence type="ECO:0000256" key="5">
    <source>
        <dbReference type="ARBA" id="ARBA00023015"/>
    </source>
</evidence>
<evidence type="ECO:0000256" key="4">
    <source>
        <dbReference type="ARBA" id="ARBA00022898"/>
    </source>
</evidence>
<dbReference type="Pfam" id="PF00392">
    <property type="entry name" value="GntR"/>
    <property type="match status" value="1"/>
</dbReference>
<name>A0A3B1AAV4_9ZZZZ</name>
<dbReference type="InterPro" id="IPR036388">
    <property type="entry name" value="WH-like_DNA-bd_sf"/>
</dbReference>
<dbReference type="Pfam" id="PF00155">
    <property type="entry name" value="Aminotran_1_2"/>
    <property type="match status" value="1"/>
</dbReference>
<dbReference type="PANTHER" id="PTHR46577:SF2">
    <property type="entry name" value="TRANSCRIPTIONAL REGULATORY PROTEIN"/>
    <property type="match status" value="1"/>
</dbReference>
<dbReference type="InterPro" id="IPR015424">
    <property type="entry name" value="PyrdxlP-dep_Trfase"/>
</dbReference>
<accession>A0A3B1AAV4</accession>
<sequence>MHKLYETIARQLAERIDQSLYLPGDRIPGVRKLSEQFGVSISTVVQAQRLLEDEGRIEARPRSGYYVRTQPWPMPSPPALSRPSTKPTPVTGQELVLRLVQAANEADFVQLGAAVPHPSFLPTRAIQRSLSSTVRKYGDELSTYQFPPGNPELRRQIARRMAEAGCQTHPDDIIITSGCQEALTLCLQTIAKPGDVIVIESPAFYGLLQAIEVLGMKALEIPTDPHTGISLAALSLALEKWPVKACALVPNSSNPLGCTMPDENKQALVDLLAQFDIPLIEDDIYGDLGFDAKRPRAVSAFDKNEQVLYCSSFSKSLSPGLRIGWVIPGKYRDKIEYRKYVTSLATPTLPQYAIADFLRQGGYDRYLRQVRRDYQRQVSIMIRAVGKYFPQETRVSQPQGGFVIWIELPKKVDSLQLCQQALAQRISIAPGQIFSATQKYRNFIRLNCAQPWNEVLEKAMITLGRMVHELNKPT</sequence>
<evidence type="ECO:0000256" key="1">
    <source>
        <dbReference type="ARBA" id="ARBA00005384"/>
    </source>
</evidence>
<feature type="region of interest" description="Disordered" evidence="8">
    <location>
        <begin position="68"/>
        <end position="88"/>
    </location>
</feature>
<evidence type="ECO:0000256" key="7">
    <source>
        <dbReference type="ARBA" id="ARBA00023163"/>
    </source>
</evidence>
<keyword evidence="4" id="KW-0663">Pyridoxal phosphate</keyword>
<dbReference type="InterPro" id="IPR051446">
    <property type="entry name" value="HTH_trans_reg/aminotransferase"/>
</dbReference>
<dbReference type="Gene3D" id="1.10.10.10">
    <property type="entry name" value="Winged helix-like DNA-binding domain superfamily/Winged helix DNA-binding domain"/>
    <property type="match status" value="1"/>
</dbReference>
<keyword evidence="7" id="KW-0804">Transcription</keyword>
<dbReference type="InterPro" id="IPR004839">
    <property type="entry name" value="Aminotransferase_I/II_large"/>
</dbReference>
<dbReference type="GO" id="GO:0008483">
    <property type="term" value="F:transaminase activity"/>
    <property type="evidence" value="ECO:0007669"/>
    <property type="project" value="UniProtKB-KW"/>
</dbReference>
<reference evidence="10" key="1">
    <citation type="submission" date="2018-06" db="EMBL/GenBank/DDBJ databases">
        <authorList>
            <person name="Zhirakovskaya E."/>
        </authorList>
    </citation>
    <scope>NUCLEOTIDE SEQUENCE</scope>
</reference>
<dbReference type="SUPFAM" id="SSF53383">
    <property type="entry name" value="PLP-dependent transferases"/>
    <property type="match status" value="1"/>
</dbReference>
<dbReference type="FunFam" id="3.40.640.10:FF:000023">
    <property type="entry name" value="Transcriptional regulator, GntR family"/>
    <property type="match status" value="1"/>
</dbReference>
<dbReference type="Gene3D" id="3.90.1150.10">
    <property type="entry name" value="Aspartate Aminotransferase, domain 1"/>
    <property type="match status" value="1"/>
</dbReference>
<protein>
    <submittedName>
        <fullName evidence="10">DNA-binding transcriptional regulator, MocR family / aminotransferase domain</fullName>
    </submittedName>
</protein>
<dbReference type="GO" id="GO:0030170">
    <property type="term" value="F:pyridoxal phosphate binding"/>
    <property type="evidence" value="ECO:0007669"/>
    <property type="project" value="InterPro"/>
</dbReference>
<dbReference type="Gene3D" id="3.40.640.10">
    <property type="entry name" value="Type I PLP-dependent aspartate aminotransferase-like (Major domain)"/>
    <property type="match status" value="1"/>
</dbReference>